<keyword evidence="3" id="KW-1185">Reference proteome</keyword>
<dbReference type="NCBIfam" id="NF041588">
    <property type="entry name" value="AQJ64_40280_fam"/>
    <property type="match status" value="1"/>
</dbReference>
<evidence type="ECO:0008006" key="4">
    <source>
        <dbReference type="Google" id="ProtNLM"/>
    </source>
</evidence>
<evidence type="ECO:0000313" key="2">
    <source>
        <dbReference type="EMBL" id="GAA3189244.1"/>
    </source>
</evidence>
<comment type="caution">
    <text evidence="2">The sequence shown here is derived from an EMBL/GenBank/DDBJ whole genome shotgun (WGS) entry which is preliminary data.</text>
</comment>
<name>A0ABP6PSS9_9ACTN</name>
<evidence type="ECO:0000313" key="3">
    <source>
        <dbReference type="Proteomes" id="UP001501866"/>
    </source>
</evidence>
<gene>
    <name evidence="2" type="ORF">GCM10010451_43410</name>
</gene>
<dbReference type="InterPro" id="IPR048167">
    <property type="entry name" value="AQJ64_40280-like"/>
</dbReference>
<dbReference type="Proteomes" id="UP001501866">
    <property type="component" value="Unassembled WGS sequence"/>
</dbReference>
<sequence>MTVTVTPPLGQRRSVSNRRRPRPPDGRDVLPDLRMIDSTGRGSGTVNLRNRRAVLPVAEQYTVVRAGWVRMGTTGLVTEVTWVDVREELPQDGLPVAAAITGRYPADGAESGTASGEEFWLVRPMYFTTRHFGEDGSEHRDCFVDSDGIIRRPYDPADDDTVTHWAYLPTLPGRTTHLALGEEVQPALRNAWNARPAT</sequence>
<protein>
    <recommendedName>
        <fullName evidence="4">Amine oxidase</fullName>
    </recommendedName>
</protein>
<dbReference type="EMBL" id="BAAAUH010000035">
    <property type="protein sequence ID" value="GAA3189244.1"/>
    <property type="molecule type" value="Genomic_DNA"/>
</dbReference>
<evidence type="ECO:0000256" key="1">
    <source>
        <dbReference type="SAM" id="MobiDB-lite"/>
    </source>
</evidence>
<accession>A0ABP6PSS9</accession>
<feature type="compositionally biased region" description="Basic and acidic residues" evidence="1">
    <location>
        <begin position="22"/>
        <end position="35"/>
    </location>
</feature>
<proteinExistence type="predicted"/>
<organism evidence="2 3">
    <name type="scientific">Streptomyces virens</name>
    <dbReference type="NCBI Taxonomy" id="285572"/>
    <lineage>
        <taxon>Bacteria</taxon>
        <taxon>Bacillati</taxon>
        <taxon>Actinomycetota</taxon>
        <taxon>Actinomycetes</taxon>
        <taxon>Kitasatosporales</taxon>
        <taxon>Streptomycetaceae</taxon>
        <taxon>Streptomyces</taxon>
    </lineage>
</organism>
<feature type="region of interest" description="Disordered" evidence="1">
    <location>
        <begin position="1"/>
        <end position="43"/>
    </location>
</feature>
<dbReference type="RefSeq" id="WP_325123526.1">
    <property type="nucleotide sequence ID" value="NZ_BAAAUH010000035.1"/>
</dbReference>
<reference evidence="3" key="1">
    <citation type="journal article" date="2019" name="Int. J. Syst. Evol. Microbiol.">
        <title>The Global Catalogue of Microorganisms (GCM) 10K type strain sequencing project: providing services to taxonomists for standard genome sequencing and annotation.</title>
        <authorList>
            <consortium name="The Broad Institute Genomics Platform"/>
            <consortium name="The Broad Institute Genome Sequencing Center for Infectious Disease"/>
            <person name="Wu L."/>
            <person name="Ma J."/>
        </authorList>
    </citation>
    <scope>NUCLEOTIDE SEQUENCE [LARGE SCALE GENOMIC DNA]</scope>
    <source>
        <strain evidence="3">JCM 9095</strain>
    </source>
</reference>